<keyword evidence="3" id="KW-0479">Metal-binding</keyword>
<dbReference type="InterPro" id="IPR038129">
    <property type="entry name" value="Nanos_sf"/>
</dbReference>
<dbReference type="Gene3D" id="4.10.60.30">
    <property type="entry name" value="Nanos, RNA-binding domain"/>
    <property type="match status" value="1"/>
</dbReference>
<keyword evidence="2" id="KW-0963">Cytoplasm</keyword>
<dbReference type="GO" id="GO:0006417">
    <property type="term" value="P:regulation of translation"/>
    <property type="evidence" value="ECO:0007669"/>
    <property type="project" value="UniProtKB-UniRule"/>
</dbReference>
<evidence type="ECO:0000256" key="3">
    <source>
        <dbReference type="ARBA" id="ARBA00022723"/>
    </source>
</evidence>
<comment type="similarity">
    <text evidence="8">Belongs to the nanos family.</text>
</comment>
<dbReference type="InterPro" id="IPR024161">
    <property type="entry name" value="Znf_nanos-typ"/>
</dbReference>
<dbReference type="InterPro" id="IPR008705">
    <property type="entry name" value="Nanos/Xcar2"/>
</dbReference>
<dbReference type="Proteomes" id="UP000261600">
    <property type="component" value="Unplaced"/>
</dbReference>
<reference evidence="10" key="2">
    <citation type="submission" date="2025-09" db="UniProtKB">
        <authorList>
            <consortium name="Ensembl"/>
        </authorList>
    </citation>
    <scope>IDENTIFICATION</scope>
</reference>
<evidence type="ECO:0000313" key="11">
    <source>
        <dbReference type="Proteomes" id="UP000261600"/>
    </source>
</evidence>
<dbReference type="AlphaFoldDB" id="A0A3Q3QNI8"/>
<dbReference type="Ensembl" id="ENSMALT00000016798.1">
    <property type="protein sequence ID" value="ENSMALP00000016466.1"/>
    <property type="gene ID" value="ENSMALG00000011545.1"/>
</dbReference>
<dbReference type="GO" id="GO:0005737">
    <property type="term" value="C:cytoplasm"/>
    <property type="evidence" value="ECO:0007669"/>
    <property type="project" value="UniProtKB-SubCell"/>
</dbReference>
<organism evidence="10 11">
    <name type="scientific">Monopterus albus</name>
    <name type="common">Swamp eel</name>
    <dbReference type="NCBI Taxonomy" id="43700"/>
    <lineage>
        <taxon>Eukaryota</taxon>
        <taxon>Metazoa</taxon>
        <taxon>Chordata</taxon>
        <taxon>Craniata</taxon>
        <taxon>Vertebrata</taxon>
        <taxon>Euteleostomi</taxon>
        <taxon>Actinopterygii</taxon>
        <taxon>Neopterygii</taxon>
        <taxon>Teleostei</taxon>
        <taxon>Neoteleostei</taxon>
        <taxon>Acanthomorphata</taxon>
        <taxon>Anabantaria</taxon>
        <taxon>Synbranchiformes</taxon>
        <taxon>Synbranchidae</taxon>
        <taxon>Monopterus</taxon>
    </lineage>
</organism>
<evidence type="ECO:0000256" key="5">
    <source>
        <dbReference type="ARBA" id="ARBA00022833"/>
    </source>
</evidence>
<proteinExistence type="inferred from homology"/>
<reference evidence="10" key="1">
    <citation type="submission" date="2025-08" db="UniProtKB">
        <authorList>
            <consortium name="Ensembl"/>
        </authorList>
    </citation>
    <scope>IDENTIFICATION</scope>
</reference>
<evidence type="ECO:0000259" key="9">
    <source>
        <dbReference type="PROSITE" id="PS51522"/>
    </source>
</evidence>
<keyword evidence="7 8" id="KW-0694">RNA-binding</keyword>
<accession>A0A3Q3QNI8</accession>
<comment type="subcellular location">
    <subcellularLocation>
        <location evidence="1">Cytoplasm</location>
    </subcellularLocation>
</comment>
<keyword evidence="5" id="KW-0862">Zinc</keyword>
<evidence type="ECO:0000256" key="2">
    <source>
        <dbReference type="ARBA" id="ARBA00022490"/>
    </source>
</evidence>
<dbReference type="Pfam" id="PF05741">
    <property type="entry name" value="zf-nanos"/>
    <property type="match status" value="1"/>
</dbReference>
<keyword evidence="11" id="KW-1185">Reference proteome</keyword>
<dbReference type="GO" id="GO:0008270">
    <property type="term" value="F:zinc ion binding"/>
    <property type="evidence" value="ECO:0007669"/>
    <property type="project" value="UniProtKB-KW"/>
</dbReference>
<dbReference type="PROSITE" id="PS51522">
    <property type="entry name" value="ZF_NANOS"/>
    <property type="match status" value="1"/>
</dbReference>
<evidence type="ECO:0000256" key="8">
    <source>
        <dbReference type="PROSITE-ProRule" id="PRU00855"/>
    </source>
</evidence>
<sequence>MDPNGKTFQPWKDYMGLSDTIRKILGPNTATHKKRREPPELHPSSERMLCTFCKRNGESELVYGSHWLKSQTGEVLCPYLWQYVCPLCGATGAKAHTKRFCPKVDHAYSCVYVNSGLLVCFYFAGLFVGQQRLFGAGFLQTTFKNDCQILCLGEEHLFILHIFKCQ</sequence>
<feature type="domain" description="Nanos-type" evidence="9">
    <location>
        <begin position="49"/>
        <end position="103"/>
    </location>
</feature>
<evidence type="ECO:0000256" key="1">
    <source>
        <dbReference type="ARBA" id="ARBA00004496"/>
    </source>
</evidence>
<evidence type="ECO:0000256" key="7">
    <source>
        <dbReference type="ARBA" id="ARBA00022884"/>
    </source>
</evidence>
<evidence type="ECO:0000313" key="10">
    <source>
        <dbReference type="Ensembl" id="ENSMALP00000016466.1"/>
    </source>
</evidence>
<name>A0A3Q3QNI8_MONAL</name>
<keyword evidence="4 8" id="KW-0863">Zinc-finger</keyword>
<dbReference type="STRING" id="43700.ENSMALP00000016466"/>
<dbReference type="PANTHER" id="PTHR12887">
    <property type="entry name" value="NANOS PROTEIN"/>
    <property type="match status" value="1"/>
</dbReference>
<evidence type="ECO:0000256" key="6">
    <source>
        <dbReference type="ARBA" id="ARBA00022845"/>
    </source>
</evidence>
<evidence type="ECO:0000256" key="4">
    <source>
        <dbReference type="ARBA" id="ARBA00022771"/>
    </source>
</evidence>
<dbReference type="GO" id="GO:0003723">
    <property type="term" value="F:RNA binding"/>
    <property type="evidence" value="ECO:0007669"/>
    <property type="project" value="UniProtKB-UniRule"/>
</dbReference>
<keyword evidence="6 8" id="KW-0810">Translation regulation</keyword>
<protein>
    <recommendedName>
        <fullName evidence="9">Nanos-type domain-containing protein</fullName>
    </recommendedName>
</protein>